<evidence type="ECO:0000313" key="14">
    <source>
        <dbReference type="EMBL" id="CAD6508855.1"/>
    </source>
</evidence>
<dbReference type="PROSITE" id="PS51831">
    <property type="entry name" value="HD"/>
    <property type="match status" value="1"/>
</dbReference>
<comment type="similarity">
    <text evidence="12">Belongs to the tRNA nucleotidyltransferase/poly(A) polymerase family. Bacterial CCA-adding enzyme type 1 subfamily.</text>
</comment>
<evidence type="ECO:0000256" key="4">
    <source>
        <dbReference type="ARBA" id="ARBA00022695"/>
    </source>
</evidence>
<dbReference type="PANTHER" id="PTHR47545">
    <property type="entry name" value="MULTIFUNCTIONAL CCA PROTEIN"/>
    <property type="match status" value="1"/>
</dbReference>
<dbReference type="EC" id="2.7.7.72" evidence="12"/>
<dbReference type="PIRSF" id="PIRSF000813">
    <property type="entry name" value="CCA_bact"/>
    <property type="match status" value="1"/>
</dbReference>
<feature type="binding site" evidence="12">
    <location>
        <position position="116"/>
    </location>
    <ligand>
        <name>ATP</name>
        <dbReference type="ChEBI" id="CHEBI:30616"/>
    </ligand>
</feature>
<feature type="binding site" evidence="12">
    <location>
        <position position="36"/>
    </location>
    <ligand>
        <name>ATP</name>
        <dbReference type="ChEBI" id="CHEBI:30616"/>
    </ligand>
</feature>
<dbReference type="Gene3D" id="1.10.3090.10">
    <property type="entry name" value="cca-adding enzyme, domain 2"/>
    <property type="match status" value="1"/>
</dbReference>
<evidence type="ECO:0000256" key="8">
    <source>
        <dbReference type="ARBA" id="ARBA00022801"/>
    </source>
</evidence>
<dbReference type="InterPro" id="IPR012006">
    <property type="entry name" value="CCA_bact"/>
</dbReference>
<comment type="cofactor">
    <cofactor evidence="12">
        <name>Ni(2+)</name>
        <dbReference type="ChEBI" id="CHEBI:49786"/>
    </cofactor>
    <text evidence="12">Nickel for phosphatase activity.</text>
</comment>
<keyword evidence="11 12" id="KW-0694">RNA-binding</keyword>
<dbReference type="GO" id="GO:0005524">
    <property type="term" value="F:ATP binding"/>
    <property type="evidence" value="ECO:0007669"/>
    <property type="project" value="UniProtKB-UniRule"/>
</dbReference>
<feature type="domain" description="HD" evidence="13">
    <location>
        <begin position="253"/>
        <end position="354"/>
    </location>
</feature>
<dbReference type="InterPro" id="IPR032828">
    <property type="entry name" value="PolyA_RNA-bd"/>
</dbReference>
<dbReference type="InterPro" id="IPR050124">
    <property type="entry name" value="tRNA_CCA-adding_enzyme"/>
</dbReference>
<evidence type="ECO:0000256" key="2">
    <source>
        <dbReference type="ARBA" id="ARBA00022679"/>
    </source>
</evidence>
<dbReference type="EC" id="3.1.4.-" evidence="12"/>
<keyword evidence="7 12" id="KW-0692">RNA repair</keyword>
<comment type="subunit">
    <text evidence="12">Monomer. Can also form homodimers and oligomers.</text>
</comment>
<evidence type="ECO:0000256" key="6">
    <source>
        <dbReference type="ARBA" id="ARBA00022741"/>
    </source>
</evidence>
<comment type="miscellaneous">
    <text evidence="12">A single active site specifically recognizes both ATP and CTP and is responsible for their addition.</text>
</comment>
<feature type="binding site" evidence="12">
    <location>
        <position position="116"/>
    </location>
    <ligand>
        <name>CTP</name>
        <dbReference type="ChEBI" id="CHEBI:37563"/>
    </ligand>
</feature>
<keyword evidence="9 12" id="KW-0067">ATP-binding</keyword>
<organism evidence="14 15">
    <name type="scientific">Candidatus Profftia tarda</name>
    <dbReference type="NCBI Taxonomy" id="1177216"/>
    <lineage>
        <taxon>Bacteria</taxon>
        <taxon>Pseudomonadati</taxon>
        <taxon>Pseudomonadota</taxon>
        <taxon>Gammaproteobacteria</taxon>
        <taxon>Enterobacterales</taxon>
        <taxon>Enterobacteriaceae</taxon>
        <taxon>Candidatus Profftia</taxon>
    </lineage>
</organism>
<keyword evidence="12" id="KW-0511">Multifunctional enzyme</keyword>
<dbReference type="GO" id="GO:0000049">
    <property type="term" value="F:tRNA binding"/>
    <property type="evidence" value="ECO:0007669"/>
    <property type="project" value="UniProtKB-UniRule"/>
</dbReference>
<keyword evidence="2 12" id="KW-0808">Transferase</keyword>
<dbReference type="GO" id="GO:0004112">
    <property type="term" value="F:cyclic-nucleotide phosphodiesterase activity"/>
    <property type="evidence" value="ECO:0007669"/>
    <property type="project" value="UniProtKB-UniRule"/>
</dbReference>
<sequence>MNFYTLNIYYSQVCYKLLAIQEELSLKIFLVGGAVRDKKLNLPVYDRDWVIEGATPEEMIAKGFQQVGKDFPVFLHAKSHEEYALARTERKSGIGYTGFTTYFAPHVTLEEDLRRRDLTINAMAESIDGKLIDPYGGLNDINNKVLRHVSEAFHEDPLRVLRVARFAARFAHLGFNVAPETMELMRQMTVYKELQNITPERVWSETQKALTTKSPQVYFQLLRDCGALAILFTEIDNLFETPAPEKSKIEMNTGVHTLTSLSIAAKITKDVEVRFAILTHDLGKGLAYKSYNPYHYKHQTVAIELIDALCRRICIPKYIREFAKIAAEYHLCVHNIKNMKPIALLKLFDAIDAWRKPHRLDQIIIVGEADARGNTGFENHPYPQGDYLRSAYKVAINVSVREIVEAGFKGSKISEELRVRHLHVLKKWKNDFFKKNKMT</sequence>
<keyword evidence="1 12" id="KW-0533">Nickel</keyword>
<dbReference type="HAMAP" id="MF_01261">
    <property type="entry name" value="CCA_bact_type1"/>
    <property type="match status" value="1"/>
</dbReference>
<keyword evidence="15" id="KW-1185">Reference proteome</keyword>
<dbReference type="PANTHER" id="PTHR47545:SF1">
    <property type="entry name" value="MULTIFUNCTIONAL CCA PROTEIN"/>
    <property type="match status" value="1"/>
</dbReference>
<evidence type="ECO:0000256" key="11">
    <source>
        <dbReference type="ARBA" id="ARBA00022884"/>
    </source>
</evidence>
<feature type="binding site" evidence="12">
    <location>
        <position position="165"/>
    </location>
    <ligand>
        <name>CTP</name>
        <dbReference type="ChEBI" id="CHEBI:37563"/>
    </ligand>
</feature>
<feature type="binding site" evidence="12">
    <location>
        <position position="36"/>
    </location>
    <ligand>
        <name>CTP</name>
        <dbReference type="ChEBI" id="CHEBI:37563"/>
    </ligand>
</feature>
<feature type="binding site" evidence="12">
    <location>
        <position position="162"/>
    </location>
    <ligand>
        <name>ATP</name>
        <dbReference type="ChEBI" id="CHEBI:30616"/>
    </ligand>
</feature>
<dbReference type="KEGG" id="ptf:PROFFT_A_02050"/>
<dbReference type="InterPro" id="IPR003607">
    <property type="entry name" value="HD/PDEase_dom"/>
</dbReference>
<feature type="binding site" evidence="12">
    <location>
        <position position="33"/>
    </location>
    <ligand>
        <name>ATP</name>
        <dbReference type="ChEBI" id="CHEBI:30616"/>
    </ligand>
</feature>
<dbReference type="Pfam" id="PF01966">
    <property type="entry name" value="HD"/>
    <property type="match status" value="1"/>
</dbReference>
<feature type="binding site" evidence="12">
    <location>
        <position position="48"/>
    </location>
    <ligand>
        <name>Mg(2+)</name>
        <dbReference type="ChEBI" id="CHEBI:18420"/>
    </ligand>
</feature>
<dbReference type="GO" id="GO:0004810">
    <property type="term" value="F:CCA tRNA nucleotidyltransferase activity"/>
    <property type="evidence" value="ECO:0007669"/>
    <property type="project" value="UniProtKB-UniRule"/>
</dbReference>
<dbReference type="GO" id="GO:0042245">
    <property type="term" value="P:RNA repair"/>
    <property type="evidence" value="ECO:0007669"/>
    <property type="project" value="UniProtKB-KW"/>
</dbReference>
<accession>A0A8E4EZY7</accession>
<feature type="binding site" evidence="12">
    <location>
        <position position="33"/>
    </location>
    <ligand>
        <name>CTP</name>
        <dbReference type="ChEBI" id="CHEBI:37563"/>
    </ligand>
</feature>
<comment type="function">
    <text evidence="12">Catalyzes the addition and repair of the essential 3'-terminal CCA sequence in tRNAs without using a nucleic acid template. Adds these three nucleotides in the order of C, C, and A to the tRNA nucleotide-73, using CTP and ATP as substrates and producing inorganic pyrophosphate. tRNA 3'-terminal CCA addition is required both for tRNA processing and repair. Also involved in tRNA surveillance by mediating tandem CCA addition to generate a CCACCA at the 3' terminus of unstable tRNAs. While stable tRNAs receive only 3'-terminal CCA, unstable tRNAs are marked with CCACCA and rapidly degraded.</text>
</comment>
<evidence type="ECO:0000256" key="5">
    <source>
        <dbReference type="ARBA" id="ARBA00022723"/>
    </source>
</evidence>
<dbReference type="GO" id="GO:0016791">
    <property type="term" value="F:phosphatase activity"/>
    <property type="evidence" value="ECO:0007669"/>
    <property type="project" value="UniProtKB-UniRule"/>
</dbReference>
<evidence type="ECO:0000256" key="3">
    <source>
        <dbReference type="ARBA" id="ARBA00022694"/>
    </source>
</evidence>
<comment type="cofactor">
    <cofactor evidence="12">
        <name>Mg(2+)</name>
        <dbReference type="ChEBI" id="CHEBI:18420"/>
    </cofactor>
    <text evidence="12">Magnesium is required for nucleotidyltransferase activity.</text>
</comment>
<evidence type="ECO:0000256" key="12">
    <source>
        <dbReference type="HAMAP-Rule" id="MF_01261"/>
    </source>
</evidence>
<feature type="binding site" evidence="12">
    <location>
        <position position="162"/>
    </location>
    <ligand>
        <name>CTP</name>
        <dbReference type="ChEBI" id="CHEBI:37563"/>
    </ligand>
</feature>
<dbReference type="AlphaFoldDB" id="A0A8E4EZY7"/>
<dbReference type="Gene3D" id="3.30.460.10">
    <property type="entry name" value="Beta Polymerase, domain 2"/>
    <property type="match status" value="1"/>
</dbReference>
<dbReference type="InterPro" id="IPR006674">
    <property type="entry name" value="HD_domain"/>
</dbReference>
<evidence type="ECO:0000313" key="15">
    <source>
        <dbReference type="Proteomes" id="UP000683585"/>
    </source>
</evidence>
<evidence type="ECO:0000256" key="10">
    <source>
        <dbReference type="ARBA" id="ARBA00022842"/>
    </source>
</evidence>
<dbReference type="CDD" id="cd05398">
    <property type="entry name" value="NT_ClassII-CCAase"/>
    <property type="match status" value="1"/>
</dbReference>
<dbReference type="InterPro" id="IPR002646">
    <property type="entry name" value="PolA_pol_head_dom"/>
</dbReference>
<reference evidence="14" key="1">
    <citation type="submission" date="2020-10" db="EMBL/GenBank/DDBJ databases">
        <authorList>
            <person name="Szabo G."/>
        </authorList>
    </citation>
    <scope>NUCLEOTIDE SEQUENCE</scope>
    <source>
        <strain evidence="14">PROFFT</strain>
    </source>
</reference>
<dbReference type="Proteomes" id="UP000683585">
    <property type="component" value="Chromosome"/>
</dbReference>
<dbReference type="CDD" id="cd00077">
    <property type="entry name" value="HDc"/>
    <property type="match status" value="1"/>
</dbReference>
<dbReference type="EMBL" id="LR890047">
    <property type="protein sequence ID" value="CAD6508855.1"/>
    <property type="molecule type" value="Genomic_DNA"/>
</dbReference>
<keyword evidence="4 12" id="KW-0548">Nucleotidyltransferase</keyword>
<keyword evidence="10 12" id="KW-0460">Magnesium</keyword>
<dbReference type="HAMAP" id="MF_01262">
    <property type="entry name" value="CCA_bact_type2"/>
    <property type="match status" value="1"/>
</dbReference>
<dbReference type="GO" id="GO:0001680">
    <property type="term" value="P:tRNA 3'-terminal CCA addition"/>
    <property type="evidence" value="ECO:0007669"/>
    <property type="project" value="UniProtKB-UniRule"/>
</dbReference>
<gene>
    <name evidence="12 14" type="primary">cca</name>
    <name evidence="14" type="ORF">PROFFT_A_02050</name>
</gene>
<feature type="binding site" evidence="12">
    <location>
        <position position="165"/>
    </location>
    <ligand>
        <name>ATP</name>
        <dbReference type="ChEBI" id="CHEBI:30616"/>
    </ligand>
</feature>
<name>A0A8E4EZY7_9ENTR</name>
<comment type="catalytic activity">
    <reaction evidence="12">
        <text>a tRNA with a 3' CCA end + 2 CTP + ATP = a tRNA with a 3' CCACCA end + 3 diphosphate</text>
        <dbReference type="Rhea" id="RHEA:76235"/>
        <dbReference type="Rhea" id="RHEA-COMP:10468"/>
        <dbReference type="Rhea" id="RHEA-COMP:18655"/>
        <dbReference type="ChEBI" id="CHEBI:30616"/>
        <dbReference type="ChEBI" id="CHEBI:33019"/>
        <dbReference type="ChEBI" id="CHEBI:37563"/>
        <dbReference type="ChEBI" id="CHEBI:83071"/>
        <dbReference type="ChEBI" id="CHEBI:195187"/>
    </reaction>
</comment>
<evidence type="ECO:0000256" key="9">
    <source>
        <dbReference type="ARBA" id="ARBA00022840"/>
    </source>
</evidence>
<dbReference type="EC" id="3.1.3.-" evidence="12"/>
<keyword evidence="6 12" id="KW-0547">Nucleotide-binding</keyword>
<proteinExistence type="inferred from homology"/>
<dbReference type="GO" id="GO:0000287">
    <property type="term" value="F:magnesium ion binding"/>
    <property type="evidence" value="ECO:0007669"/>
    <property type="project" value="UniProtKB-UniRule"/>
</dbReference>
<protein>
    <recommendedName>
        <fullName evidence="12">Multifunctional CCA protein</fullName>
    </recommendedName>
    <domain>
        <recommendedName>
            <fullName evidence="12">CCA-adding enzyme</fullName>
            <ecNumber evidence="12">2.7.7.72</ecNumber>
        </recommendedName>
        <alternativeName>
            <fullName evidence="12">CCA tRNA nucleotidyltransferase</fullName>
        </alternativeName>
        <alternativeName>
            <fullName evidence="12">tRNA CCA-pyrophosphorylase</fullName>
        </alternativeName>
        <alternativeName>
            <fullName evidence="12">tRNA adenylyl-/cytidylyl-transferase</fullName>
        </alternativeName>
        <alternativeName>
            <fullName evidence="12">tRNA nucleotidyltransferase</fullName>
        </alternativeName>
        <alternativeName>
            <fullName evidence="12">tRNA-NT</fullName>
        </alternativeName>
    </domain>
    <domain>
        <recommendedName>
            <fullName evidence="12">2'-nucleotidase</fullName>
            <ecNumber evidence="12">3.1.3.-</ecNumber>
        </recommendedName>
    </domain>
    <domain>
        <recommendedName>
            <fullName evidence="12">2',3'-cyclic phosphodiesterase</fullName>
            <ecNumber evidence="12">3.1.4.-</ecNumber>
        </recommendedName>
    </domain>
    <domain>
        <recommendedName>
            <fullName evidence="12">Phosphatase</fullName>
        </recommendedName>
    </domain>
</protein>
<keyword evidence="8 12" id="KW-0378">Hydrolase</keyword>
<evidence type="ECO:0000256" key="1">
    <source>
        <dbReference type="ARBA" id="ARBA00022596"/>
    </source>
</evidence>
<keyword evidence="3 12" id="KW-0819">tRNA processing</keyword>
<evidence type="ECO:0000256" key="7">
    <source>
        <dbReference type="ARBA" id="ARBA00022800"/>
    </source>
</evidence>
<comment type="catalytic activity">
    <reaction evidence="12">
        <text>a tRNA precursor + 2 CTP + ATP = a tRNA with a 3' CCA end + 3 diphosphate</text>
        <dbReference type="Rhea" id="RHEA:14433"/>
        <dbReference type="Rhea" id="RHEA-COMP:10465"/>
        <dbReference type="Rhea" id="RHEA-COMP:10468"/>
        <dbReference type="ChEBI" id="CHEBI:30616"/>
        <dbReference type="ChEBI" id="CHEBI:33019"/>
        <dbReference type="ChEBI" id="CHEBI:37563"/>
        <dbReference type="ChEBI" id="CHEBI:74896"/>
        <dbReference type="ChEBI" id="CHEBI:83071"/>
        <dbReference type="EC" id="2.7.7.72"/>
    </reaction>
</comment>
<dbReference type="SUPFAM" id="SSF81891">
    <property type="entry name" value="Poly A polymerase C-terminal region-like"/>
    <property type="match status" value="1"/>
</dbReference>
<keyword evidence="5 12" id="KW-0479">Metal-binding</keyword>
<comment type="domain">
    <text evidence="12">Comprises two domains: an N-terminal domain containing the nucleotidyltransferase activity and a C-terminal HD domain associated with both phosphodiesterase and phosphatase activities.</text>
</comment>
<feature type="binding site" evidence="12">
    <location>
        <position position="46"/>
    </location>
    <ligand>
        <name>Mg(2+)</name>
        <dbReference type="ChEBI" id="CHEBI:18420"/>
    </ligand>
</feature>
<dbReference type="InterPro" id="IPR043519">
    <property type="entry name" value="NT_sf"/>
</dbReference>
<dbReference type="NCBIfam" id="NF008137">
    <property type="entry name" value="PRK10885.1"/>
    <property type="match status" value="1"/>
</dbReference>
<dbReference type="Pfam" id="PF01743">
    <property type="entry name" value="PolyA_pol"/>
    <property type="match status" value="1"/>
</dbReference>
<dbReference type="Pfam" id="PF12627">
    <property type="entry name" value="PolyA_pol_RNAbd"/>
    <property type="match status" value="1"/>
</dbReference>
<evidence type="ECO:0000259" key="13">
    <source>
        <dbReference type="PROSITE" id="PS51831"/>
    </source>
</evidence>
<dbReference type="SUPFAM" id="SSF81301">
    <property type="entry name" value="Nucleotidyltransferase"/>
    <property type="match status" value="1"/>
</dbReference>